<proteinExistence type="predicted"/>
<protein>
    <recommendedName>
        <fullName evidence="2">Ribbon-helix-helix protein CopG domain-containing protein</fullName>
    </recommendedName>
</protein>
<dbReference type="EMBL" id="VSSQ01001301">
    <property type="protein sequence ID" value="MPM07115.1"/>
    <property type="molecule type" value="Genomic_DNA"/>
</dbReference>
<comment type="caution">
    <text evidence="1">The sequence shown here is derived from an EMBL/GenBank/DDBJ whole genome shotgun (WGS) entry which is preliminary data.</text>
</comment>
<reference evidence="1" key="1">
    <citation type="submission" date="2019-08" db="EMBL/GenBank/DDBJ databases">
        <authorList>
            <person name="Kucharzyk K."/>
            <person name="Murdoch R.W."/>
            <person name="Higgins S."/>
            <person name="Loffler F."/>
        </authorList>
    </citation>
    <scope>NUCLEOTIDE SEQUENCE</scope>
</reference>
<evidence type="ECO:0008006" key="2">
    <source>
        <dbReference type="Google" id="ProtNLM"/>
    </source>
</evidence>
<gene>
    <name evidence="1" type="ORF">SDC9_53421</name>
</gene>
<dbReference type="AlphaFoldDB" id="A0A644WT67"/>
<accession>A0A644WT67</accession>
<evidence type="ECO:0000313" key="1">
    <source>
        <dbReference type="EMBL" id="MPM07115.1"/>
    </source>
</evidence>
<name>A0A644WT67_9ZZZZ</name>
<organism evidence="1">
    <name type="scientific">bioreactor metagenome</name>
    <dbReference type="NCBI Taxonomy" id="1076179"/>
    <lineage>
        <taxon>unclassified sequences</taxon>
        <taxon>metagenomes</taxon>
        <taxon>ecological metagenomes</taxon>
    </lineage>
</organism>
<sequence length="75" mass="8760">MSHGRSTTRFSVRIDDKILENFKLKAKKKGLPFTVYVRTLMYKELGIAIKDKPEKLLLPKNYVSNVIPLQNMKKH</sequence>